<feature type="compositionally biased region" description="Polar residues" evidence="2">
    <location>
        <begin position="3127"/>
        <end position="3136"/>
    </location>
</feature>
<proteinExistence type="inferred from homology"/>
<feature type="compositionally biased region" description="Basic and acidic residues" evidence="2">
    <location>
        <begin position="3256"/>
        <end position="3265"/>
    </location>
</feature>
<feature type="compositionally biased region" description="Low complexity" evidence="2">
    <location>
        <begin position="3137"/>
        <end position="3149"/>
    </location>
</feature>
<dbReference type="InterPro" id="IPR006150">
    <property type="entry name" value="Cys_repeat_1"/>
</dbReference>
<dbReference type="PANTHER" id="PTHR46339">
    <property type="entry name" value="PROTEIN CBG15282-RELATED"/>
    <property type="match status" value="1"/>
</dbReference>
<feature type="domain" description="BPTI/Kunitz inhibitor" evidence="4">
    <location>
        <begin position="1877"/>
        <end position="1927"/>
    </location>
</feature>
<feature type="domain" description="BPTI/Kunitz inhibitor" evidence="4">
    <location>
        <begin position="1456"/>
        <end position="1506"/>
    </location>
</feature>
<feature type="region of interest" description="Disordered" evidence="2">
    <location>
        <begin position="3241"/>
        <end position="3307"/>
    </location>
</feature>
<comment type="similarity">
    <text evidence="1">Belongs to the SMEK family.</text>
</comment>
<evidence type="ECO:0000313" key="5">
    <source>
        <dbReference type="EMBL" id="KRZ74338.1"/>
    </source>
</evidence>
<feature type="domain" description="BPTI/Kunitz inhibitor" evidence="4">
    <location>
        <begin position="1327"/>
        <end position="1377"/>
    </location>
</feature>
<dbReference type="PANTHER" id="PTHR46339:SF2">
    <property type="entry name" value="BPTI_KUNITZ INHIBITOR DOMAIN-CONTAINING PROTEIN"/>
    <property type="match status" value="1"/>
</dbReference>
<sequence length="3307" mass="368091">MHSSEHFHFVFLLLVFLSNNAVVTSNNNDSDTGLPVFLSIIRRTSAKPVTEAVINDAAHDQSTEENVTADQAEPDSVDNDDANNEAKVITVKIYPPDVDLNSGREASFSVDIPNPFGFGDIVTHLPTTTVSDKQVLQIDTQYVDYSLLCRDGAPQLSDGKPLHCFSDADCMVGYWCHIGSSRITTYCCPNALADNGCNLPRLSGHGTGRMERWYHDVKLGGCQKFFYTGYGGNQNNFLTKDQCVQKCIKNSSPAASTTGNYYYYYSFCFFLQPPVFDAHPKLPYPAGALNVVDKSLTSAMGFNFNPASWTYPFATYPALPKVIPTPKPQIPTPIMQTTPRPKPVPNHTNVQNLNAILNSHQSTVQASTVPQTPYVIQRPLSGNGGQKVPEPVLQNLQPYPSATPVYTSDQQSISELQATWPLYMVQQPSKPPISSMYTLPKEPMPFPKPSVNTPAPATMAPAIPSGESVLSNAGQPLSVHPLKQTVDFDERCLQPKMISTVNNNINGGSSSQLQWTFDALIGQCQPVMIHHQSIEPTQTLNVFSSQFECNFYCNPAAYRPASEGKGIGELVGDPCQLPLNTGQGYNLDVRWAYDQTTDQCRTFLFFGFGGNANNFETEMECMAACSSQRYQFPDVLLSNQLIAGEQQQYGFLQPDIRHQPISQQSILVCNGLKKINEVELCDQHNNYQCPNGQLFCCPIENNLKKASESATLVCNGTVLAAEAEHCNVENNFQCSPGFRCHFSPNNTSSVCCPDSNTADRHHQLDHYPSECFLPLDLGQGSRPLVRWYFDQISGRCQEFLYRGTNGNMNNFESSDECRAFCERRTCANGTPLRQQSGRVLLCSGSSTASNCPPTHFCHVGHDRLSTVCCPREEHLDKKVNNVYACFIGDTCSLPANSGIGQNRLQRYAYDSELNGCKFFLYAGTKGNANNFLSEQECFAECGRGPQSSPCALGYPALAADGQSWLFCSSENSNICPFNYYCHIGVKKETTVCCLRTSPTSVSGFSVCQLPLQPGNGASFLSRWYFDSQSSTCKSFTYTGTGGNENNFVQLSDCRRICPEYDNACPTGTPPIDFQSGQVAFCSATNGFCSPGYWCHIGFDERSSVCCPFASDDPCSLPKSEGTGSLHIPRFFFNQTSRQCETFAYSGRKGNQNNFVTMQECEASCPVLENPCSEGMPLINRRSNTPVFCNNDEDGACPENYWCHLGATAAMTLCCPGDSDPCLLPQSRGNGNSVLSRWYYNTDTKMCLSFTYTGSGGNQNNFETIEACRSTCPEFQNPCTTGPPHINLNGHITRCGATTPTICPSSYWCHIGADLESSVCCPGATNPCELPVEQGSGQASLLRYGYIRETQTCRSFLYSGLHGNENNFMTLQECEQLFRNPCINGNPARDEQDNIVLCSVADMDDCPEGYWCHVGGDEQSTLCCPYENEITSFRKRKPVEESSTRKVDSSYFKNASCLMPLQVGEGVLMLPRFYFNSQTKQCLPFTYSGLGGNQNNFLSRGDCENSCPVFQNPCRQGEPATSASGQYILCTATGVHLCPANYWCHVGDSNSNSVCCPAADNPCVLPAETGTGQSVLVRWYFDRHARRCNRFVYTGSGGNENNFLAKQDCMARCPEFRNPCPIGDPSRSEKGTIVHCGDGNTDCPIGYWCHYGADAETTVCCQGEGDRCLLPMLPGIGAEKLKRWYFNQNSRQCLEFTYTGRGGNQNNFLTESQCIQECPVFLNPCPRDAGSDVDVIYCSAQNRNTCPVGYWCHVGITVETSVCCEGDPCSLQLSKGIAVGTASTPRWYFDQHDRICKRFLYTGRGGNANNFLTRTECQQKCPEFANPCPYGEPYRDPTSNSIFFCSPKGSDRCLPNYWCHVGANKYSTVCCPGETNPCQLPLSVGVGPANLDRWYFNSISGQCRPFTYAGLGGNQNNFLSRADCQQICPEFINPCADGQPLAEVNGKLIQCSVENPYICPVDHYCHIGAKAETSVCCPTNGSICELPLNVGIGNLNLQRWYYDPTDGRCKLFTYTGIGGSANNFVTEQQCLSRCRGSHRRTEVKKDLLPFSRVQRKKVVTLCGQGEPYRNDDGDVVHCVTEASCPLNFFCYSPGSSQLNICCPILKNENPCMQPLISGRGSAKLARWYYNPTSGTCQPFVYSGEGGSENNFESLANCESSCQSVQHAGFCAFGSRAHLDAYGEPMRCSRVGVLTKLTCPVGHYCRVGANSATGFCCPLLADPCQLPILIGEGSLNVQRWYYDISVRHCKPFIYKGYQGNENNFLTYAECVRTCKHAKWSWNLNNSKWPLVEEVYPSIMLPSVVDGFPCAHGEPLITASGQLKECSNNNNNNNNNYHNNTSNSFNALTKFPLCPSNYICTAVAETSLCCPKPEAFCSQPIDEGTSSCADAGRQRGMRFAYVSTLRRCVSFQFSGCAIVDTSSCCVGMSEALVDDKCNDKDPSHRVKLYVLNEKRVWDDKGTGHVTCVFNERLQSHTLTVRSEQDGSILLESKILNETAYQKQQETLIVWTEADNSDFALSFQEKQGCDEVWRGICGAQGRDPAQESSDDTTQDSGSDEDSVENGALNTVNSPTLQLPPCDLVHLKEINDVIAASFSTVSRRDALAFAIDGQQYIPKLIKLFHMVEDLEDLESLHLLYRIFKNIFFLNKPPLFETLLSEQCLFDVIGILEYDPTMQTRRKHREFLWEQAKFKEVVPINSVPLLSKIHQVYRVQYIYDFIFPAPSIFEENVLSTLSSFIFFTRVEIINMLQEDKTFLATLFALIKKKEATVEEFQNVIGLLKEFCSYSPLLQAVHRESFFRTLMNNGILDALEFFFQCDDSVVRSMAVDILNLIVDFDAPAVRNYCVIEFTENKEKLFLNLVIDLMNRDPDPDLVTTMHAYVVLKNLIDPETMPTATAQQRNDKHDFLNFFYKSCVPQIFARFFPSINGNKLIKDSYRNANLMNVYLELLTFGIEHHSYHVRTFVLGRDSLAKILVFLQSRHMFLKLSALRFFRKVVQHRDDFYNRHIIRHRLFDPVVKCFIANGSKYNVLNSALIELFEFIRTENVRILCLHFVENYMEHFEDVTYVNTFQGLKRRYEQQDSLSMKSSSHSSSGSLTDSASWRRIRNSRELDEEEQWLNDDDEDEWNNNGGTLNAEQPRSSVISYPISSKSSEGFTVTESSSPNAASSTGYSVDNGSEVNLPPLRPSDDDDDDDGIFFGPVKPKPKAHKIVIHSSSLAARLNAGENVHKETVAAVRALVDYNDSDSDEEMDHHHHHHHPDRDQLKGIDSDNAATTEEAKCDDDSVESSSKSEQDVTEDLDSTPTKKARFQ</sequence>
<gene>
    <name evidence="5" type="primary">Smek1</name>
    <name evidence="5" type="ORF">T10_11753</name>
</gene>
<dbReference type="InterPro" id="IPR011993">
    <property type="entry name" value="PH-like_dom_sf"/>
</dbReference>
<dbReference type="Pfam" id="PF00014">
    <property type="entry name" value="Kunitz_BPTI"/>
    <property type="match status" value="16"/>
</dbReference>
<dbReference type="SUPFAM" id="SSF48371">
    <property type="entry name" value="ARM repeat"/>
    <property type="match status" value="1"/>
</dbReference>
<feature type="region of interest" description="Disordered" evidence="2">
    <location>
        <begin position="3109"/>
        <end position="3200"/>
    </location>
</feature>
<feature type="compositionally biased region" description="Acidic residues" evidence="2">
    <location>
        <begin position="3109"/>
        <end position="3123"/>
    </location>
</feature>
<dbReference type="Pfam" id="PF14625">
    <property type="entry name" value="Lustrin_cystein"/>
    <property type="match status" value="15"/>
</dbReference>
<comment type="caution">
    <text evidence="5">The sequence shown here is derived from an EMBL/GenBank/DDBJ whole genome shotgun (WGS) entry which is preliminary data.</text>
</comment>
<feature type="domain" description="BPTI/Kunitz inhibitor" evidence="4">
    <location>
        <begin position="1562"/>
        <end position="1612"/>
    </location>
</feature>
<name>A0A0V1MRI3_9BILA</name>
<dbReference type="Pfam" id="PF04802">
    <property type="entry name" value="PP4R3"/>
    <property type="match status" value="1"/>
</dbReference>
<feature type="compositionally biased region" description="Acidic residues" evidence="2">
    <location>
        <begin position="2544"/>
        <end position="2559"/>
    </location>
</feature>
<feature type="domain" description="BPTI/Kunitz inhibitor" evidence="4">
    <location>
        <begin position="1667"/>
        <end position="1717"/>
    </location>
</feature>
<evidence type="ECO:0000256" key="3">
    <source>
        <dbReference type="SAM" id="SignalP"/>
    </source>
</evidence>
<dbReference type="SMART" id="SM00289">
    <property type="entry name" value="WR1"/>
    <property type="match status" value="17"/>
</dbReference>
<feature type="compositionally biased region" description="Acidic residues" evidence="2">
    <location>
        <begin position="72"/>
        <end position="81"/>
    </location>
</feature>
<feature type="domain" description="BPTI/Kunitz inhibitor" evidence="4">
    <location>
        <begin position="771"/>
        <end position="821"/>
    </location>
</feature>
<dbReference type="Proteomes" id="UP000054843">
    <property type="component" value="Unassembled WGS sequence"/>
</dbReference>
<feature type="compositionally biased region" description="Polar residues" evidence="2">
    <location>
        <begin position="3150"/>
        <end position="3175"/>
    </location>
</feature>
<feature type="signal peptide" evidence="3">
    <location>
        <begin position="1"/>
        <end position="25"/>
    </location>
</feature>
<dbReference type="PROSITE" id="PS50279">
    <property type="entry name" value="BPTI_KUNITZ_2"/>
    <property type="match status" value="16"/>
</dbReference>
<dbReference type="InterPro" id="IPR016024">
    <property type="entry name" value="ARM-type_fold"/>
</dbReference>
<dbReference type="Gene3D" id="2.30.29.30">
    <property type="entry name" value="Pleckstrin-homology domain (PH domain)/Phosphotyrosine-binding domain (PTB)"/>
    <property type="match status" value="1"/>
</dbReference>
<dbReference type="InterPro" id="IPR055236">
    <property type="entry name" value="EVH1_PP4R3"/>
</dbReference>
<dbReference type="EMBL" id="JYDO01000052">
    <property type="protein sequence ID" value="KRZ74338.1"/>
    <property type="molecule type" value="Genomic_DNA"/>
</dbReference>
<feature type="domain" description="BPTI/Kunitz inhibitor" evidence="4">
    <location>
        <begin position="1768"/>
        <end position="1820"/>
    </location>
</feature>
<keyword evidence="3" id="KW-0732">Signal</keyword>
<feature type="domain" description="BPTI/Kunitz inhibitor" evidence="4">
    <location>
        <begin position="1007"/>
        <end position="1057"/>
    </location>
</feature>
<feature type="region of interest" description="Disordered" evidence="2">
    <location>
        <begin position="2536"/>
        <end position="2569"/>
    </location>
</feature>
<dbReference type="InterPro" id="IPR002223">
    <property type="entry name" value="Kunitz_BPTI"/>
</dbReference>
<dbReference type="InterPro" id="IPR053014">
    <property type="entry name" value="Cuticle_assoc_divergent"/>
</dbReference>
<evidence type="ECO:0000256" key="1">
    <source>
        <dbReference type="ARBA" id="ARBA00008809"/>
    </source>
</evidence>
<feature type="domain" description="BPTI/Kunitz inhibitor" evidence="4">
    <location>
        <begin position="197"/>
        <end position="247"/>
    </location>
</feature>
<dbReference type="CDD" id="cd22593">
    <property type="entry name" value="Kunitz_conkunitzin"/>
    <property type="match status" value="16"/>
</dbReference>
<feature type="domain" description="BPTI/Kunitz inhibitor" evidence="4">
    <location>
        <begin position="1221"/>
        <end position="1271"/>
    </location>
</feature>
<evidence type="ECO:0000256" key="2">
    <source>
        <dbReference type="SAM" id="MobiDB-lite"/>
    </source>
</evidence>
<reference evidence="5 6" key="1">
    <citation type="submission" date="2015-01" db="EMBL/GenBank/DDBJ databases">
        <title>Evolution of Trichinella species and genotypes.</title>
        <authorList>
            <person name="Korhonen P.K."/>
            <person name="Edoardo P."/>
            <person name="Giuseppe L.R."/>
            <person name="Gasser R.B."/>
        </authorList>
    </citation>
    <scope>NUCLEOTIDE SEQUENCE [LARGE SCALE GENOMIC DNA]</scope>
    <source>
        <strain evidence="5">ISS1980</strain>
    </source>
</reference>
<organism evidence="5 6">
    <name type="scientific">Trichinella papuae</name>
    <dbReference type="NCBI Taxonomy" id="268474"/>
    <lineage>
        <taxon>Eukaryota</taxon>
        <taxon>Metazoa</taxon>
        <taxon>Ecdysozoa</taxon>
        <taxon>Nematoda</taxon>
        <taxon>Enoplea</taxon>
        <taxon>Dorylaimia</taxon>
        <taxon>Trichinellida</taxon>
        <taxon>Trichinellidae</taxon>
        <taxon>Trichinella</taxon>
    </lineage>
</organism>
<feature type="domain" description="BPTI/Kunitz inhibitor" evidence="4">
    <location>
        <begin position="2110"/>
        <end position="2160"/>
    </location>
</feature>
<dbReference type="InterPro" id="IPR006887">
    <property type="entry name" value="P4R3-like_central_dom"/>
</dbReference>
<dbReference type="GO" id="GO:0004867">
    <property type="term" value="F:serine-type endopeptidase inhibitor activity"/>
    <property type="evidence" value="ECO:0007669"/>
    <property type="project" value="InterPro"/>
</dbReference>
<evidence type="ECO:0000313" key="6">
    <source>
        <dbReference type="Proteomes" id="UP000054843"/>
    </source>
</evidence>
<dbReference type="Pfam" id="PF22972">
    <property type="entry name" value="EVH1_PP4R3"/>
    <property type="match status" value="1"/>
</dbReference>
<feature type="domain" description="BPTI/Kunitz inhibitor" evidence="4">
    <location>
        <begin position="1983"/>
        <end position="2033"/>
    </location>
</feature>
<evidence type="ECO:0000259" key="4">
    <source>
        <dbReference type="PROSITE" id="PS50279"/>
    </source>
</evidence>
<dbReference type="SUPFAM" id="SSF50729">
    <property type="entry name" value="PH domain-like"/>
    <property type="match status" value="1"/>
</dbReference>
<keyword evidence="6" id="KW-1185">Reference proteome</keyword>
<dbReference type="STRING" id="268474.A0A0V1MRI3"/>
<dbReference type="OrthoDB" id="4473401at2759"/>
<dbReference type="Gene3D" id="4.10.410.10">
    <property type="entry name" value="Pancreatic trypsin inhibitor Kunitz domain"/>
    <property type="match status" value="16"/>
</dbReference>
<feature type="region of interest" description="Disordered" evidence="2">
    <location>
        <begin position="57"/>
        <end position="81"/>
    </location>
</feature>
<dbReference type="InterPro" id="IPR028150">
    <property type="entry name" value="Lustrin_cystein"/>
</dbReference>
<protein>
    <submittedName>
        <fullName evidence="5">Serine/threonine-protein phosphatase 4 regulatory subunit 3A</fullName>
    </submittedName>
</protein>
<feature type="domain" description="BPTI/Kunitz inhibitor" evidence="4">
    <location>
        <begin position="891"/>
        <end position="941"/>
    </location>
</feature>
<feature type="domain" description="BPTI/Kunitz inhibitor" evidence="4">
    <location>
        <begin position="2222"/>
        <end position="2272"/>
    </location>
</feature>
<dbReference type="InterPro" id="IPR036880">
    <property type="entry name" value="Kunitz_BPTI_sf"/>
</dbReference>
<feature type="domain" description="BPTI/Kunitz inhibitor" evidence="4">
    <location>
        <begin position="575"/>
        <end position="625"/>
    </location>
</feature>
<feature type="domain" description="BPTI/Kunitz inhibitor" evidence="4">
    <location>
        <begin position="1114"/>
        <end position="1164"/>
    </location>
</feature>
<dbReference type="SMART" id="SM00131">
    <property type="entry name" value="KU"/>
    <property type="match status" value="16"/>
</dbReference>
<feature type="chain" id="PRO_5006882789" evidence="3">
    <location>
        <begin position="26"/>
        <end position="3307"/>
    </location>
</feature>
<accession>A0A0V1MRI3</accession>
<dbReference type="SUPFAM" id="SSF57362">
    <property type="entry name" value="BPTI-like"/>
    <property type="match status" value="17"/>
</dbReference>